<dbReference type="InterPro" id="IPR029058">
    <property type="entry name" value="AB_hydrolase_fold"/>
</dbReference>
<dbReference type="SUPFAM" id="SSF53474">
    <property type="entry name" value="alpha/beta-Hydrolases"/>
    <property type="match status" value="1"/>
</dbReference>
<name>J5KLU2_9GAMM</name>
<gene>
    <name evidence="1" type="ORF">NT02SARS_1750</name>
</gene>
<organism evidence="1 2">
    <name type="scientific">SAR86 cluster bacterium SAR86B</name>
    <dbReference type="NCBI Taxonomy" id="1123867"/>
    <lineage>
        <taxon>Bacteria</taxon>
        <taxon>Pseudomonadati</taxon>
        <taxon>Pseudomonadota</taxon>
        <taxon>Gammaproteobacteria</taxon>
        <taxon>SAR86 cluster</taxon>
    </lineage>
</organism>
<sequence>MNRFQLLFGVLLLISINTNASIIKNVTFAYWNKPDVEIYYLLPQSINKDTEIVFVIHGNSRNAIDYLSAWIPYVDNKNVIIAAPHFDKKNFRYFFLLETADSFGNINQNSNNYLNNSLSLFFNYFKSKYEFDSNAYRIFGHSAGAQFTHRYMLLSDDKRISTSVIANAGWYTFISNDNFPYGINNSPISISNNQLTNFMSKKSHLLIGSNDVGSQSLNSSKGAQLQGLTRVERANNYFNNLIKKAEEQNIPLRWTYKVVQDVDHDYLKMTEVASDILLRDIN</sequence>
<dbReference type="PANTHER" id="PTHR35560">
    <property type="entry name" value="BLL0132 PROTEIN"/>
    <property type="match status" value="1"/>
</dbReference>
<dbReference type="AlphaFoldDB" id="J5KLU2"/>
<proteinExistence type="predicted"/>
<dbReference type="Proteomes" id="UP000010116">
    <property type="component" value="Unassembled WGS sequence"/>
</dbReference>
<evidence type="ECO:0000313" key="1">
    <source>
        <dbReference type="EMBL" id="EJP73171.1"/>
    </source>
</evidence>
<dbReference type="HOGENOM" id="CLU_060915_0_0_6"/>
<evidence type="ECO:0000313" key="2">
    <source>
        <dbReference type="Proteomes" id="UP000010116"/>
    </source>
</evidence>
<accession>J5KLU2</accession>
<protein>
    <submittedName>
        <fullName evidence="1">Putative poly</fullName>
    </submittedName>
</protein>
<dbReference type="EMBL" id="JH611179">
    <property type="protein sequence ID" value="EJP73171.1"/>
    <property type="molecule type" value="Genomic_DNA"/>
</dbReference>
<dbReference type="PANTHER" id="PTHR35560:SF3">
    <property type="entry name" value="PEPTIDASE S9 PROLYL OLIGOPEPTIDASE CATALYTIC DOMAIN-CONTAINING PROTEIN"/>
    <property type="match status" value="1"/>
</dbReference>
<reference evidence="1 2" key="1">
    <citation type="journal article" date="2012" name="ISME J.">
        <title>Genomic insights to SAR86, an abundant and uncultivated marine bacterial lineage.</title>
        <authorList>
            <person name="Dupont C.L."/>
            <person name="Rusch D.B."/>
            <person name="Yooseph S."/>
            <person name="Lombardo M.J."/>
            <person name="Richter R.A."/>
            <person name="Valas R."/>
            <person name="Novotny M."/>
            <person name="Yee-Greenbaum J."/>
            <person name="Selengut J.D."/>
            <person name="Haft D.H."/>
            <person name="Halpern A.L."/>
            <person name="Lasken R.S."/>
            <person name="Nealson K."/>
            <person name="Friedman R."/>
            <person name="Venter J.C."/>
        </authorList>
    </citation>
    <scope>NUCLEOTIDE SEQUENCE [LARGE SCALE GENOMIC DNA]</scope>
</reference>
<dbReference type="Gene3D" id="3.40.50.1820">
    <property type="entry name" value="alpha/beta hydrolase"/>
    <property type="match status" value="1"/>
</dbReference>